<dbReference type="InterPro" id="IPR050659">
    <property type="entry name" value="Peptidase_M24B"/>
</dbReference>
<evidence type="ECO:0000256" key="2">
    <source>
        <dbReference type="ARBA" id="ARBA00022801"/>
    </source>
</evidence>
<evidence type="ECO:0000313" key="6">
    <source>
        <dbReference type="Proteomes" id="UP000190229"/>
    </source>
</evidence>
<dbReference type="InterPro" id="IPR001714">
    <property type="entry name" value="Pept_M24_MAP"/>
</dbReference>
<keyword evidence="2" id="KW-0378">Hydrolase</keyword>
<dbReference type="GO" id="GO:0046872">
    <property type="term" value="F:metal ion binding"/>
    <property type="evidence" value="ECO:0007669"/>
    <property type="project" value="UniProtKB-KW"/>
</dbReference>
<keyword evidence="6" id="KW-1185">Reference proteome</keyword>
<dbReference type="Pfam" id="PF00557">
    <property type="entry name" value="Peptidase_M24"/>
    <property type="match status" value="1"/>
</dbReference>
<feature type="domain" description="Creatinase N-terminal" evidence="4">
    <location>
        <begin position="6"/>
        <end position="135"/>
    </location>
</feature>
<dbReference type="CDD" id="cd01092">
    <property type="entry name" value="APP-like"/>
    <property type="match status" value="1"/>
</dbReference>
<dbReference type="InterPro" id="IPR036005">
    <property type="entry name" value="Creatinase/aminopeptidase-like"/>
</dbReference>
<sequence length="362" mass="39151">MNNHTLRESFEALGISDLVLTPGASFRYLSGLSLHASERLTLLFVNIDGEKSALLPALEAESAKSADFLHLETYRDEEGPLRALQALTQKMGFSSETILGYEAQMIRMFEYQALAGFAGKSFLAADDVLASIRLIKGEDELEKIRRAAQIVDGALVRSLPLFKSGMTELEVAAELEYQMRKLGSEGTPFATIACAGPRGALPHGGPSMSVIKRGDLVVLDYGAMIDGYAADTTRTVSFGVPSEEALSVYEVVKKAQAAAVQIVRPGITAQEVDRAAREVIRGAGLGVYFTHRTGHGLGLDVHEFPSVMEGNELILRPGMVFTVEPGVYLSGKFGVRIEDDVCVTETGVEVLTQFTRELCVID</sequence>
<dbReference type="PANTHER" id="PTHR46112">
    <property type="entry name" value="AMINOPEPTIDASE"/>
    <property type="match status" value="1"/>
</dbReference>
<dbReference type="AlphaFoldDB" id="A0A1V4EXF6"/>
<dbReference type="Gene3D" id="3.90.230.10">
    <property type="entry name" value="Creatinase/methionine aminopeptidase superfamily"/>
    <property type="match status" value="1"/>
</dbReference>
<proteinExistence type="predicted"/>
<dbReference type="InterPro" id="IPR029149">
    <property type="entry name" value="Creatin/AminoP/Spt16_N"/>
</dbReference>
<organism evidence="5 6">
    <name type="scientific">Ferroacidibacillus organovorans</name>
    <dbReference type="NCBI Taxonomy" id="1765683"/>
    <lineage>
        <taxon>Bacteria</taxon>
        <taxon>Bacillati</taxon>
        <taxon>Bacillota</taxon>
        <taxon>Bacilli</taxon>
        <taxon>Bacillales</taxon>
        <taxon>Alicyclobacillaceae</taxon>
        <taxon>Ferroacidibacillus</taxon>
    </lineage>
</organism>
<comment type="caution">
    <text evidence="5">The sequence shown here is derived from an EMBL/GenBank/DDBJ whole genome shotgun (WGS) entry which is preliminary data.</text>
</comment>
<dbReference type="Gene3D" id="3.40.350.10">
    <property type="entry name" value="Creatinase/prolidase N-terminal domain"/>
    <property type="match status" value="1"/>
</dbReference>
<dbReference type="SUPFAM" id="SSF55920">
    <property type="entry name" value="Creatinase/aminopeptidase"/>
    <property type="match status" value="1"/>
</dbReference>
<dbReference type="InterPro" id="IPR001131">
    <property type="entry name" value="Peptidase_M24B_aminopep-P_CS"/>
</dbReference>
<dbReference type="PROSITE" id="PS00491">
    <property type="entry name" value="PROLINE_PEPTIDASE"/>
    <property type="match status" value="1"/>
</dbReference>
<evidence type="ECO:0000259" key="3">
    <source>
        <dbReference type="Pfam" id="PF00557"/>
    </source>
</evidence>
<protein>
    <recommendedName>
        <fullName evidence="7">Peptidase M24</fullName>
    </recommendedName>
</protein>
<gene>
    <name evidence="5" type="ORF">B2M26_00165</name>
</gene>
<keyword evidence="1" id="KW-0479">Metal-binding</keyword>
<accession>A0A1V4EXF6</accession>
<dbReference type="GO" id="GO:0004177">
    <property type="term" value="F:aminopeptidase activity"/>
    <property type="evidence" value="ECO:0007669"/>
    <property type="project" value="UniProtKB-ARBA"/>
</dbReference>
<dbReference type="EMBL" id="MWPS01000001">
    <property type="protein sequence ID" value="OPG17609.1"/>
    <property type="molecule type" value="Genomic_DNA"/>
</dbReference>
<dbReference type="InterPro" id="IPR000587">
    <property type="entry name" value="Creatinase_N"/>
</dbReference>
<dbReference type="Proteomes" id="UP000190229">
    <property type="component" value="Unassembled WGS sequence"/>
</dbReference>
<dbReference type="PANTHER" id="PTHR46112:SF3">
    <property type="entry name" value="AMINOPEPTIDASE YPDF"/>
    <property type="match status" value="1"/>
</dbReference>
<dbReference type="RefSeq" id="WP_079289615.1">
    <property type="nucleotide sequence ID" value="NZ_MWPS01000001.1"/>
</dbReference>
<evidence type="ECO:0000259" key="4">
    <source>
        <dbReference type="Pfam" id="PF01321"/>
    </source>
</evidence>
<dbReference type="PRINTS" id="PR00599">
    <property type="entry name" value="MAPEPTIDASE"/>
</dbReference>
<dbReference type="GO" id="GO:0008235">
    <property type="term" value="F:metalloexopeptidase activity"/>
    <property type="evidence" value="ECO:0007669"/>
    <property type="project" value="UniProtKB-ARBA"/>
</dbReference>
<evidence type="ECO:0000256" key="1">
    <source>
        <dbReference type="ARBA" id="ARBA00022723"/>
    </source>
</evidence>
<evidence type="ECO:0008006" key="7">
    <source>
        <dbReference type="Google" id="ProtNLM"/>
    </source>
</evidence>
<evidence type="ECO:0000313" key="5">
    <source>
        <dbReference type="EMBL" id="OPG17609.1"/>
    </source>
</evidence>
<feature type="domain" description="Peptidase M24" evidence="3">
    <location>
        <begin position="142"/>
        <end position="345"/>
    </location>
</feature>
<reference evidence="5 6" key="1">
    <citation type="submission" date="2017-02" db="EMBL/GenBank/DDBJ databases">
        <title>Draft genome of Acidibacillus ferrooxidans Huett2.</title>
        <authorList>
            <person name="Schopf S."/>
        </authorList>
    </citation>
    <scope>NUCLEOTIDE SEQUENCE [LARGE SCALE GENOMIC DNA]</scope>
    <source>
        <strain evidence="5 6">Huett2</strain>
    </source>
</reference>
<dbReference type="Pfam" id="PF01321">
    <property type="entry name" value="Creatinase_N"/>
    <property type="match status" value="1"/>
</dbReference>
<dbReference type="InterPro" id="IPR000994">
    <property type="entry name" value="Pept_M24"/>
</dbReference>
<dbReference type="SUPFAM" id="SSF53092">
    <property type="entry name" value="Creatinase/prolidase N-terminal domain"/>
    <property type="match status" value="1"/>
</dbReference>
<name>A0A1V4EXF6_9BACL</name>